<gene>
    <name evidence="2" type="ORF">ELE36_18625</name>
</gene>
<dbReference type="InterPro" id="IPR014284">
    <property type="entry name" value="RNA_pol_sigma-70_dom"/>
</dbReference>
<dbReference type="Pfam" id="PF07638">
    <property type="entry name" value="Sigma70_ECF"/>
    <property type="match status" value="1"/>
</dbReference>
<dbReference type="AlphaFoldDB" id="A0A411HQK5"/>
<dbReference type="GO" id="GO:0006352">
    <property type="term" value="P:DNA-templated transcription initiation"/>
    <property type="evidence" value="ECO:0007669"/>
    <property type="project" value="InterPro"/>
</dbReference>
<organism evidence="2 3">
    <name type="scientific">Pseudolysobacter antarcticus</name>
    <dbReference type="NCBI Taxonomy" id="2511995"/>
    <lineage>
        <taxon>Bacteria</taxon>
        <taxon>Pseudomonadati</taxon>
        <taxon>Pseudomonadota</taxon>
        <taxon>Gammaproteobacteria</taxon>
        <taxon>Lysobacterales</taxon>
        <taxon>Rhodanobacteraceae</taxon>
        <taxon>Pseudolysobacter</taxon>
    </lineage>
</organism>
<evidence type="ECO:0000313" key="3">
    <source>
        <dbReference type="Proteomes" id="UP000291562"/>
    </source>
</evidence>
<accession>A0A411HQK5</accession>
<sequence>MSAGGNVEDQAAAPITALLQRWHEGDADAGDALLPMVYAQLRAIARRQLGAERIGHTLVPTELVHEAYLKLSDGQRPDSANRVHFFALAARAMRQVLVDHERHRRADKRDGGERVTLSSLNVADPQQNMDLLALDEALNALEAFDARKARVIELRVFAGLDFAEVAEVLDISRATLARDFRVARAWLYRALDLPIPALDP</sequence>
<dbReference type="InterPro" id="IPR036388">
    <property type="entry name" value="WH-like_DNA-bd_sf"/>
</dbReference>
<dbReference type="InterPro" id="IPR013324">
    <property type="entry name" value="RNA_pol_sigma_r3/r4-like"/>
</dbReference>
<keyword evidence="3" id="KW-1185">Reference proteome</keyword>
<dbReference type="Gene3D" id="1.10.10.10">
    <property type="entry name" value="Winged helix-like DNA-binding domain superfamily/Winged helix DNA-binding domain"/>
    <property type="match status" value="1"/>
</dbReference>
<proteinExistence type="predicted"/>
<dbReference type="SUPFAM" id="SSF88659">
    <property type="entry name" value="Sigma3 and sigma4 domains of RNA polymerase sigma factors"/>
    <property type="match status" value="1"/>
</dbReference>
<dbReference type="InterPro" id="IPR053812">
    <property type="entry name" value="HTH_Sigma70_ECF-like"/>
</dbReference>
<protein>
    <submittedName>
        <fullName evidence="2">Sigma-70 family RNA polymerase sigma factor</fullName>
    </submittedName>
</protein>
<reference evidence="2 3" key="1">
    <citation type="submission" date="2019-01" db="EMBL/GenBank/DDBJ databases">
        <title>Pseudolysobacter antarctica gen. nov., sp. nov., isolated from Fildes Peninsula, Antarctica.</title>
        <authorList>
            <person name="Wei Z."/>
            <person name="Peng F."/>
        </authorList>
    </citation>
    <scope>NUCLEOTIDE SEQUENCE [LARGE SCALE GENOMIC DNA]</scope>
    <source>
        <strain evidence="2 3">AQ6-296</strain>
    </source>
</reference>
<feature type="domain" description="RNA polymerase sigma-70 ECF-like HTH" evidence="1">
    <location>
        <begin position="15"/>
        <end position="191"/>
    </location>
</feature>
<dbReference type="SUPFAM" id="SSF88946">
    <property type="entry name" value="Sigma2 domain of RNA polymerase sigma factors"/>
    <property type="match status" value="1"/>
</dbReference>
<dbReference type="NCBIfam" id="TIGR02937">
    <property type="entry name" value="sigma70-ECF"/>
    <property type="match status" value="1"/>
</dbReference>
<evidence type="ECO:0000259" key="1">
    <source>
        <dbReference type="Pfam" id="PF07638"/>
    </source>
</evidence>
<evidence type="ECO:0000313" key="2">
    <source>
        <dbReference type="EMBL" id="QBB72774.1"/>
    </source>
</evidence>
<dbReference type="KEGG" id="xbc:ELE36_18625"/>
<dbReference type="InterPro" id="IPR013325">
    <property type="entry name" value="RNA_pol_sigma_r2"/>
</dbReference>
<dbReference type="EMBL" id="CP035704">
    <property type="protein sequence ID" value="QBB72774.1"/>
    <property type="molecule type" value="Genomic_DNA"/>
</dbReference>
<dbReference type="OrthoDB" id="128473at2"/>
<name>A0A411HQK5_9GAMM</name>
<dbReference type="GO" id="GO:0003700">
    <property type="term" value="F:DNA-binding transcription factor activity"/>
    <property type="evidence" value="ECO:0007669"/>
    <property type="project" value="InterPro"/>
</dbReference>
<dbReference type="InterPro" id="IPR011517">
    <property type="entry name" value="RNA_pol_sigma70_ECF-like"/>
</dbReference>
<dbReference type="NCBIfam" id="TIGR02999">
    <property type="entry name" value="Sig-70_X6"/>
    <property type="match status" value="1"/>
</dbReference>
<dbReference type="Proteomes" id="UP000291562">
    <property type="component" value="Chromosome"/>
</dbReference>